<accession>A0A452QB91</accession>
<sequence>MATQRPRRGAQSKTGLPGPVPRVQRRFGPGAAAAAAGRPGTAALALRLDSPSSSLYNTGLPCFVCLCVRRAAVLVTSSWEAFLRRCCGPCCAAPSAPFKSSLNARWPPLACSVCTRAHAHSCWPRCCCRSAVAAYGVEGPGGRAALRRAACLLLLGACGPLSSTRLYASAAIWACRSSGSDDLLSLWDGNLGCSRHSLLLQNHLVEESCTIVLASPA</sequence>
<evidence type="ECO:0000313" key="2">
    <source>
        <dbReference type="Ensembl" id="ENSUAMP00000001775.1"/>
    </source>
</evidence>
<evidence type="ECO:0000313" key="3">
    <source>
        <dbReference type="Proteomes" id="UP000291022"/>
    </source>
</evidence>
<keyword evidence="3" id="KW-1185">Reference proteome</keyword>
<dbReference type="Ensembl" id="ENSUAMT00000002028.1">
    <property type="protein sequence ID" value="ENSUAMP00000001775.1"/>
    <property type="gene ID" value="ENSUAMG00000001666.1"/>
</dbReference>
<reference evidence="2" key="2">
    <citation type="submission" date="2025-08" db="UniProtKB">
        <authorList>
            <consortium name="Ensembl"/>
        </authorList>
    </citation>
    <scope>IDENTIFICATION</scope>
</reference>
<feature type="region of interest" description="Disordered" evidence="1">
    <location>
        <begin position="1"/>
        <end position="22"/>
    </location>
</feature>
<reference evidence="3" key="1">
    <citation type="submission" date="2016-06" db="EMBL/GenBank/DDBJ databases">
        <title>De novo assembly and RNA-Seq shows season-dependent expression and editing in black bear kidneys.</title>
        <authorList>
            <person name="Korstanje R."/>
            <person name="Srivastava A."/>
            <person name="Sarsani V.K."/>
            <person name="Sheehan S.M."/>
            <person name="Seger R.L."/>
            <person name="Barter M.E."/>
            <person name="Lindqvist C."/>
            <person name="Brody L.C."/>
            <person name="Mullikin J.C."/>
        </authorList>
    </citation>
    <scope>NUCLEOTIDE SEQUENCE [LARGE SCALE GENOMIC DNA]</scope>
</reference>
<dbReference type="AlphaFoldDB" id="A0A452QB91"/>
<protein>
    <submittedName>
        <fullName evidence="2">Uncharacterized protein</fullName>
    </submittedName>
</protein>
<dbReference type="Proteomes" id="UP000291022">
    <property type="component" value="Unassembled WGS sequence"/>
</dbReference>
<feature type="compositionally biased region" description="Basic residues" evidence="1">
    <location>
        <begin position="1"/>
        <end position="10"/>
    </location>
</feature>
<organism evidence="2 3">
    <name type="scientific">Ursus americanus</name>
    <name type="common">American black bear</name>
    <name type="synonym">Euarctos americanus</name>
    <dbReference type="NCBI Taxonomy" id="9643"/>
    <lineage>
        <taxon>Eukaryota</taxon>
        <taxon>Metazoa</taxon>
        <taxon>Chordata</taxon>
        <taxon>Craniata</taxon>
        <taxon>Vertebrata</taxon>
        <taxon>Euteleostomi</taxon>
        <taxon>Mammalia</taxon>
        <taxon>Eutheria</taxon>
        <taxon>Laurasiatheria</taxon>
        <taxon>Carnivora</taxon>
        <taxon>Caniformia</taxon>
        <taxon>Ursidae</taxon>
        <taxon>Ursus</taxon>
    </lineage>
</organism>
<proteinExistence type="predicted"/>
<reference evidence="2" key="3">
    <citation type="submission" date="2025-09" db="UniProtKB">
        <authorList>
            <consortium name="Ensembl"/>
        </authorList>
    </citation>
    <scope>IDENTIFICATION</scope>
</reference>
<evidence type="ECO:0000256" key="1">
    <source>
        <dbReference type="SAM" id="MobiDB-lite"/>
    </source>
</evidence>
<name>A0A452QB91_URSAM</name>
<dbReference type="STRING" id="9643.ENSUAMP00000001775"/>